<evidence type="ECO:0000313" key="1">
    <source>
        <dbReference type="EMBL" id="KAJ3722778.1"/>
    </source>
</evidence>
<proteinExistence type="predicted"/>
<gene>
    <name evidence="1" type="ORF">DFJ43DRAFT_1042024</name>
</gene>
<keyword evidence="2" id="KW-1185">Reference proteome</keyword>
<dbReference type="AlphaFoldDB" id="A0AA38JDU0"/>
<reference evidence="1" key="2">
    <citation type="journal article" date="2023" name="Proc. Natl. Acad. Sci. U.S.A.">
        <title>A global phylogenomic analysis of the shiitake genus Lentinula.</title>
        <authorList>
            <person name="Sierra-Patev S."/>
            <person name="Min B."/>
            <person name="Naranjo-Ortiz M."/>
            <person name="Looney B."/>
            <person name="Konkel Z."/>
            <person name="Slot J.C."/>
            <person name="Sakamoto Y."/>
            <person name="Steenwyk J.L."/>
            <person name="Rokas A."/>
            <person name="Carro J."/>
            <person name="Camarero S."/>
            <person name="Ferreira P."/>
            <person name="Molpeceres G."/>
            <person name="Ruiz-Duenas F.J."/>
            <person name="Serrano A."/>
            <person name="Henrissat B."/>
            <person name="Drula E."/>
            <person name="Hughes K.W."/>
            <person name="Mata J.L."/>
            <person name="Ishikawa N.K."/>
            <person name="Vargas-Isla R."/>
            <person name="Ushijima S."/>
            <person name="Smith C.A."/>
            <person name="Donoghue J."/>
            <person name="Ahrendt S."/>
            <person name="Andreopoulos W."/>
            <person name="He G."/>
            <person name="LaButti K."/>
            <person name="Lipzen A."/>
            <person name="Ng V."/>
            <person name="Riley R."/>
            <person name="Sandor L."/>
            <person name="Barry K."/>
            <person name="Martinez A.T."/>
            <person name="Xiao Y."/>
            <person name="Gibbons J.G."/>
            <person name="Terashima K."/>
            <person name="Grigoriev I.V."/>
            <person name="Hibbett D."/>
        </authorList>
    </citation>
    <scope>NUCLEOTIDE SEQUENCE</scope>
    <source>
        <strain evidence="1">ET3784</strain>
    </source>
</reference>
<organism evidence="1 2">
    <name type="scientific">Lentinula guzmanii</name>
    <dbReference type="NCBI Taxonomy" id="2804957"/>
    <lineage>
        <taxon>Eukaryota</taxon>
        <taxon>Fungi</taxon>
        <taxon>Dikarya</taxon>
        <taxon>Basidiomycota</taxon>
        <taxon>Agaricomycotina</taxon>
        <taxon>Agaricomycetes</taxon>
        <taxon>Agaricomycetidae</taxon>
        <taxon>Agaricales</taxon>
        <taxon>Marasmiineae</taxon>
        <taxon>Omphalotaceae</taxon>
        <taxon>Lentinula</taxon>
    </lineage>
</organism>
<accession>A0AA38JDU0</accession>
<comment type="caution">
    <text evidence="1">The sequence shown here is derived from an EMBL/GenBank/DDBJ whole genome shotgun (WGS) entry which is preliminary data.</text>
</comment>
<name>A0AA38JDU0_9AGAR</name>
<sequence>MTSSKIQQSLNFVADPEDEAVQSHLKALQNELEELHDEGYLLQPEMYSEDECVKLTNSLNAKIQQISASLVRACCGSPGNLSSMSKSKISAEDLLQIQTIRPLIGQLAVEFFMDLPSSQHTGSSDNRKYMYIIRCAIQTTLAALCGEIINAWSFNKEENRMLSSIYNSLRNQFGICSLWNAFNFHLSTATDRLHLTDNSALTGTWRSLTRSQSKIPEYHHLKPAAIRSYIAETAKVLVLSGYISWNLDDTQGIIQEYFEEEFADLYNYCFRLDRVTGESIQAFDTEVYRPEPGEAYEHASMYNMNSSTKSSNSSSSTTQIAFSCRLGLLKMGTIKPENGGSEPEDEILLKAGIQFASLLSDFESEIP</sequence>
<protein>
    <submittedName>
        <fullName evidence="1">Uncharacterized protein</fullName>
    </submittedName>
</protein>
<evidence type="ECO:0000313" key="2">
    <source>
        <dbReference type="Proteomes" id="UP001176059"/>
    </source>
</evidence>
<dbReference type="Proteomes" id="UP001176059">
    <property type="component" value="Unassembled WGS sequence"/>
</dbReference>
<dbReference type="EMBL" id="JANVFO010000054">
    <property type="protein sequence ID" value="KAJ3722778.1"/>
    <property type="molecule type" value="Genomic_DNA"/>
</dbReference>
<reference evidence="1" key="1">
    <citation type="submission" date="2022-08" db="EMBL/GenBank/DDBJ databases">
        <authorList>
            <consortium name="DOE Joint Genome Institute"/>
            <person name="Min B."/>
            <person name="Sierra-Patev S."/>
            <person name="Naranjo-Ortiz M."/>
            <person name="Looney B."/>
            <person name="Konkel Z."/>
            <person name="Slot J.C."/>
            <person name="Sakamoto Y."/>
            <person name="Steenwyk J.L."/>
            <person name="Rokas A."/>
            <person name="Carro J."/>
            <person name="Camarero S."/>
            <person name="Ferreira P."/>
            <person name="Molpeceres G."/>
            <person name="Ruiz-duenas F.J."/>
            <person name="Serrano A."/>
            <person name="Henrissat B."/>
            <person name="Drula E."/>
            <person name="Hughes K.W."/>
            <person name="Mata J.L."/>
            <person name="Ishikawa N.K."/>
            <person name="Vargas-Isla R."/>
            <person name="Ushijima S."/>
            <person name="Smith C.A."/>
            <person name="Ahrendt S."/>
            <person name="Andreopoulos W."/>
            <person name="He G."/>
            <person name="LaButti K."/>
            <person name="Lipzen A."/>
            <person name="Ng V."/>
            <person name="Riley R."/>
            <person name="Sandor L."/>
            <person name="Barry K."/>
            <person name="Martinez A.T."/>
            <person name="Xiao Y."/>
            <person name="Gibbons J.G."/>
            <person name="Terashima K."/>
            <person name="Hibbett D.S."/>
            <person name="Grigoriev I.V."/>
        </authorList>
    </citation>
    <scope>NUCLEOTIDE SEQUENCE</scope>
    <source>
        <strain evidence="1">ET3784</strain>
    </source>
</reference>